<dbReference type="InterPro" id="IPR053827">
    <property type="entry name" value="Gp10_C"/>
</dbReference>
<accession>A0A513ZYK3</accession>
<evidence type="ECO:0000313" key="2">
    <source>
        <dbReference type="EMBL" id="QDH45785.1"/>
    </source>
</evidence>
<proteinExistence type="predicted"/>
<organism evidence="2 3">
    <name type="scientific">Pantoea phage vB_PagM_PSKM</name>
    <dbReference type="NCBI Taxonomy" id="2588094"/>
    <lineage>
        <taxon>Viruses</taxon>
        <taxon>Duplodnaviria</taxon>
        <taxon>Heunggongvirae</taxon>
        <taxon>Uroviricota</taxon>
        <taxon>Caudoviricetes</taxon>
        <taxon>Dibbivirus</taxon>
        <taxon>Dibbivirus PSKM</taxon>
    </lineage>
</organism>
<evidence type="ECO:0000313" key="3">
    <source>
        <dbReference type="Proteomes" id="UP000318728"/>
    </source>
</evidence>
<reference evidence="2 3" key="1">
    <citation type="submission" date="2019-04" db="EMBL/GenBank/DDBJ databases">
        <title>Complete genome sequence of Pantoea sp. infecting bacteriophage vB_PagM_PSKM.</title>
        <authorList>
            <person name="Truncaite L."/>
            <person name="Simoliuniene M."/>
            <person name="Zajanckauskaite A."/>
            <person name="Meskys R."/>
            <person name="Simoliunas E."/>
        </authorList>
    </citation>
    <scope>NUCLEOTIDE SEQUENCE [LARGE SCALE GENOMIC DNA]</scope>
    <source>
        <strain evidence="2">PSKM</strain>
    </source>
</reference>
<gene>
    <name evidence="2" type="ORF">PSKM_gp28</name>
</gene>
<dbReference type="EMBL" id="MK798144">
    <property type="protein sequence ID" value="QDH45785.1"/>
    <property type="molecule type" value="Genomic_DNA"/>
</dbReference>
<dbReference type="Pfam" id="PF21939">
    <property type="entry name" value="Gp10_C"/>
    <property type="match status" value="1"/>
</dbReference>
<keyword evidence="3" id="KW-1185">Reference proteome</keyword>
<protein>
    <submittedName>
        <fullName evidence="2">Tail fiber protein</fullName>
    </submittedName>
</protein>
<sequence length="280" mass="29021">MADIQLKYLQDLEAAGGVAATDLMHVSQSGLDRSVTVSVLMRFMTDAFFPVGSVMLRSDAKNPNTMLPGTTWVRLAAGRNIRIAAENGSDVLNIGGADDVTLTGNNLPSHSHAFQNGATNQAGNHTHNVWTGNSGSHTHGAYTDAQGNHAHRAWTDAQGQHQHGVGIRNPSNYGGSGGYYGVRGIGLGSGAWAQGGGQTGSESLTSADGNHSHNVGMDAAGNHGHNITVNAVGDHAHAAAMDERGAHTHTVTGTIGSTGNNASFSVVNAYVNLAAWRRTQ</sequence>
<evidence type="ECO:0000259" key="1">
    <source>
        <dbReference type="Pfam" id="PF21939"/>
    </source>
</evidence>
<name>A0A513ZYK3_9CAUD</name>
<feature type="domain" description="Baseplate structural protein Gp10 C-terminal" evidence="1">
    <location>
        <begin position="44"/>
        <end position="152"/>
    </location>
</feature>
<dbReference type="Proteomes" id="UP000318728">
    <property type="component" value="Segment"/>
</dbReference>